<reference evidence="2" key="1">
    <citation type="journal article" date="2022" name="Nat. Commun.">
        <title>Chromosome evolution and the genetic basis of agronomically important traits in greater yam.</title>
        <authorList>
            <person name="Bredeson J.V."/>
            <person name="Lyons J.B."/>
            <person name="Oniyinde I.O."/>
            <person name="Okereke N.R."/>
            <person name="Kolade O."/>
            <person name="Nnabue I."/>
            <person name="Nwadili C.O."/>
            <person name="Hribova E."/>
            <person name="Parker M."/>
            <person name="Nwogha J."/>
            <person name="Shu S."/>
            <person name="Carlson J."/>
            <person name="Kariba R."/>
            <person name="Muthemba S."/>
            <person name="Knop K."/>
            <person name="Barton G.J."/>
            <person name="Sherwood A.V."/>
            <person name="Lopez-Montes A."/>
            <person name="Asiedu R."/>
            <person name="Jamnadass R."/>
            <person name="Muchugi A."/>
            <person name="Goodstein D."/>
            <person name="Egesi C.N."/>
            <person name="Featherston J."/>
            <person name="Asfaw A."/>
            <person name="Simpson G.G."/>
            <person name="Dolezel J."/>
            <person name="Hendre P.S."/>
            <person name="Van Deynze A."/>
            <person name="Kumar P.L."/>
            <person name="Obidiegwu J.E."/>
            <person name="Bhattacharjee R."/>
            <person name="Rokhsar D.S."/>
        </authorList>
    </citation>
    <scope>NUCLEOTIDE SEQUENCE [LARGE SCALE GENOMIC DNA]</scope>
    <source>
        <strain evidence="2">cv. TDa95/00328</strain>
    </source>
</reference>
<comment type="caution">
    <text evidence="1">The sequence shown here is derived from an EMBL/GenBank/DDBJ whole genome shotgun (WGS) entry which is preliminary data.</text>
</comment>
<keyword evidence="1" id="KW-0647">Proteasome</keyword>
<gene>
    <name evidence="1" type="ORF">IHE45_08G073700</name>
</gene>
<name>A0ACB7VK28_DIOAL</name>
<dbReference type="EMBL" id="CM037018">
    <property type="protein sequence ID" value="KAH7674446.1"/>
    <property type="molecule type" value="Genomic_DNA"/>
</dbReference>
<sequence>MIFDCYRIEANAMLALSPSRALLHPSLSATARTSLRRSASLGDSSHRLRFASLRAPTALRRISNSWYPAKSASRGHWDESDDDHGSEYDEVDEDQEDYGIGSTATAEEYEKLVEEVELLLGEEEKAILQLNEAPDLSKLTSRKWSLFHSLALSSQIRFMDELLQFGLFIDLVDKDGYTALHKAVIGRKEAVITHLLRKGARPHVKDRDGATPLHSAVQVGATKSVKLLIKYKADVNVADNEGWTPLHLAIQSRSREIAKVLLVNGADATRRNKDGKTPLDLSLCFGKDFKSYELAKLLKLFPANRNLETQ</sequence>
<evidence type="ECO:0000313" key="2">
    <source>
        <dbReference type="Proteomes" id="UP000827976"/>
    </source>
</evidence>
<proteinExistence type="predicted"/>
<organism evidence="1 2">
    <name type="scientific">Dioscorea alata</name>
    <name type="common">Purple yam</name>
    <dbReference type="NCBI Taxonomy" id="55571"/>
    <lineage>
        <taxon>Eukaryota</taxon>
        <taxon>Viridiplantae</taxon>
        <taxon>Streptophyta</taxon>
        <taxon>Embryophyta</taxon>
        <taxon>Tracheophyta</taxon>
        <taxon>Spermatophyta</taxon>
        <taxon>Magnoliopsida</taxon>
        <taxon>Liliopsida</taxon>
        <taxon>Dioscoreales</taxon>
        <taxon>Dioscoreaceae</taxon>
        <taxon>Dioscorea</taxon>
    </lineage>
</organism>
<keyword evidence="2" id="KW-1185">Reference proteome</keyword>
<evidence type="ECO:0000313" key="1">
    <source>
        <dbReference type="EMBL" id="KAH7674446.1"/>
    </source>
</evidence>
<protein>
    <submittedName>
        <fullName evidence="1">26S proteasome regulatory complex subunit PSMD10 protein</fullName>
    </submittedName>
</protein>
<accession>A0ACB7VK28</accession>
<dbReference type="Proteomes" id="UP000827976">
    <property type="component" value="Chromosome 8"/>
</dbReference>